<dbReference type="EMBL" id="CP144699">
    <property type="protein sequence ID" value="WVZ18260.1"/>
    <property type="molecule type" value="Genomic_DNA"/>
</dbReference>
<keyword evidence="1" id="KW-0472">Membrane</keyword>
<evidence type="ECO:0000313" key="2">
    <source>
        <dbReference type="EMBL" id="WVZ18260.1"/>
    </source>
</evidence>
<accession>A0AAQ3NYJ3</accession>
<reference evidence="2 3" key="1">
    <citation type="journal article" date="2023" name="Life. Sci Alliance">
        <title>Evolutionary insights into 3D genome organization and epigenetic landscape of Vigna mungo.</title>
        <authorList>
            <person name="Junaid A."/>
            <person name="Singh B."/>
            <person name="Bhatia S."/>
        </authorList>
    </citation>
    <scope>NUCLEOTIDE SEQUENCE [LARGE SCALE GENOMIC DNA]</scope>
    <source>
        <strain evidence="2">Urdbean</strain>
    </source>
</reference>
<keyword evidence="1" id="KW-0812">Transmembrane</keyword>
<dbReference type="Proteomes" id="UP001374535">
    <property type="component" value="Chromosome 2"/>
</dbReference>
<keyword evidence="3" id="KW-1185">Reference proteome</keyword>
<sequence length="101" mass="11348">MENHPDETNERNCVLQNLVLPVNPFVVVFFLKGLAAVFLQNPPSLGHEGLAAQTIAGGGSGFEKRERRKMREKVEAERYDESRGRGREGVCEGKKMRCRFG</sequence>
<organism evidence="2 3">
    <name type="scientific">Vigna mungo</name>
    <name type="common">Black gram</name>
    <name type="synonym">Phaseolus mungo</name>
    <dbReference type="NCBI Taxonomy" id="3915"/>
    <lineage>
        <taxon>Eukaryota</taxon>
        <taxon>Viridiplantae</taxon>
        <taxon>Streptophyta</taxon>
        <taxon>Embryophyta</taxon>
        <taxon>Tracheophyta</taxon>
        <taxon>Spermatophyta</taxon>
        <taxon>Magnoliopsida</taxon>
        <taxon>eudicotyledons</taxon>
        <taxon>Gunneridae</taxon>
        <taxon>Pentapetalae</taxon>
        <taxon>rosids</taxon>
        <taxon>fabids</taxon>
        <taxon>Fabales</taxon>
        <taxon>Fabaceae</taxon>
        <taxon>Papilionoideae</taxon>
        <taxon>50 kb inversion clade</taxon>
        <taxon>NPAAA clade</taxon>
        <taxon>indigoferoid/millettioid clade</taxon>
        <taxon>Phaseoleae</taxon>
        <taxon>Vigna</taxon>
    </lineage>
</organism>
<keyword evidence="1" id="KW-1133">Transmembrane helix</keyword>
<feature type="transmembrane region" description="Helical" evidence="1">
    <location>
        <begin position="20"/>
        <end position="39"/>
    </location>
</feature>
<name>A0AAQ3NYJ3_VIGMU</name>
<evidence type="ECO:0000313" key="3">
    <source>
        <dbReference type="Proteomes" id="UP001374535"/>
    </source>
</evidence>
<protein>
    <submittedName>
        <fullName evidence="2">Uncharacterized protein</fullName>
    </submittedName>
</protein>
<proteinExistence type="predicted"/>
<dbReference type="AlphaFoldDB" id="A0AAQ3NYJ3"/>
<gene>
    <name evidence="2" type="ORF">V8G54_005582</name>
</gene>
<evidence type="ECO:0000256" key="1">
    <source>
        <dbReference type="SAM" id="Phobius"/>
    </source>
</evidence>